<gene>
    <name evidence="1" type="ORF">HNR38_000912</name>
</gene>
<evidence type="ECO:0000313" key="2">
    <source>
        <dbReference type="Proteomes" id="UP000591735"/>
    </source>
</evidence>
<name>A0A840UB05_9GAMM</name>
<dbReference type="EMBL" id="JACHFE010000002">
    <property type="protein sequence ID" value="MBB5320440.1"/>
    <property type="molecule type" value="Genomic_DNA"/>
</dbReference>
<sequence length="97" mass="11516">MKRANNIGFKMTYQEREELKRFAAYGQCLHETVTMIAHWMRQDKPVPFSDYASNWAAAEQRKDVSAMREQWPLKGPRRIADNCSDWDSFNDPGYIRR</sequence>
<organism evidence="1 2">
    <name type="scientific">Marinobacter oulmenensis</name>
    <dbReference type="NCBI Taxonomy" id="643747"/>
    <lineage>
        <taxon>Bacteria</taxon>
        <taxon>Pseudomonadati</taxon>
        <taxon>Pseudomonadota</taxon>
        <taxon>Gammaproteobacteria</taxon>
        <taxon>Pseudomonadales</taxon>
        <taxon>Marinobacteraceae</taxon>
        <taxon>Marinobacter</taxon>
    </lineage>
</organism>
<reference evidence="1 2" key="1">
    <citation type="submission" date="2020-08" db="EMBL/GenBank/DDBJ databases">
        <title>Genomic Encyclopedia of Type Strains, Phase IV (KMG-IV): sequencing the most valuable type-strain genomes for metagenomic binning, comparative biology and taxonomic classification.</title>
        <authorList>
            <person name="Goeker M."/>
        </authorList>
    </citation>
    <scope>NUCLEOTIDE SEQUENCE [LARGE SCALE GENOMIC DNA]</scope>
    <source>
        <strain evidence="1 2">DSM 22359</strain>
    </source>
</reference>
<proteinExistence type="predicted"/>
<accession>A0A840UB05</accession>
<dbReference type="Proteomes" id="UP000591735">
    <property type="component" value="Unassembled WGS sequence"/>
</dbReference>
<comment type="caution">
    <text evidence="1">The sequence shown here is derived from an EMBL/GenBank/DDBJ whole genome shotgun (WGS) entry which is preliminary data.</text>
</comment>
<dbReference type="RefSeq" id="WP_183700238.1">
    <property type="nucleotide sequence ID" value="NZ_JACHFE010000002.1"/>
</dbReference>
<protein>
    <submittedName>
        <fullName evidence="1">Uncharacterized protein</fullName>
    </submittedName>
</protein>
<keyword evidence="2" id="KW-1185">Reference proteome</keyword>
<dbReference type="AlphaFoldDB" id="A0A840UB05"/>
<evidence type="ECO:0000313" key="1">
    <source>
        <dbReference type="EMBL" id="MBB5320440.1"/>
    </source>
</evidence>